<keyword evidence="2" id="KW-1185">Reference proteome</keyword>
<dbReference type="Proteomes" id="UP000233551">
    <property type="component" value="Unassembled WGS sequence"/>
</dbReference>
<evidence type="ECO:0000313" key="1">
    <source>
        <dbReference type="EMBL" id="PKI40745.1"/>
    </source>
</evidence>
<name>A0A2I0I9S6_PUNGR</name>
<accession>A0A2I0I9S6</accession>
<dbReference type="AlphaFoldDB" id="A0A2I0I9S6"/>
<dbReference type="PANTHER" id="PTHR34456">
    <property type="entry name" value="MITOVIRUS RNA-DEPENDENT RNA POLYMERASE"/>
    <property type="match status" value="1"/>
</dbReference>
<dbReference type="STRING" id="22663.A0A2I0I9S6"/>
<dbReference type="InterPro" id="IPR008686">
    <property type="entry name" value="RNA_pol_mitovir"/>
</dbReference>
<dbReference type="PANTHER" id="PTHR34456:SF9">
    <property type="entry name" value="MITOVIRUS RNA-DEPENDENT RNA POLYMERASE"/>
    <property type="match status" value="1"/>
</dbReference>
<reference evidence="1 2" key="1">
    <citation type="submission" date="2017-11" db="EMBL/GenBank/DDBJ databases">
        <title>De-novo sequencing of pomegranate (Punica granatum L.) genome.</title>
        <authorList>
            <person name="Akparov Z."/>
            <person name="Amiraslanov A."/>
            <person name="Hajiyeva S."/>
            <person name="Abbasov M."/>
            <person name="Kaur K."/>
            <person name="Hamwieh A."/>
            <person name="Solovyev V."/>
            <person name="Salamov A."/>
            <person name="Braich B."/>
            <person name="Kosarev P."/>
            <person name="Mahmoud A."/>
            <person name="Hajiyev E."/>
            <person name="Babayeva S."/>
            <person name="Izzatullayeva V."/>
            <person name="Mammadov A."/>
            <person name="Mammadov A."/>
            <person name="Sharifova S."/>
            <person name="Ojaghi J."/>
            <person name="Eynullazada K."/>
            <person name="Bayramov B."/>
            <person name="Abdulazimova A."/>
            <person name="Shahmuradov I."/>
        </authorList>
    </citation>
    <scope>NUCLEOTIDE SEQUENCE [LARGE SCALE GENOMIC DNA]</scope>
    <source>
        <strain evidence="2">cv. AG2017</strain>
        <tissue evidence="1">Leaf</tissue>
    </source>
</reference>
<gene>
    <name evidence="1" type="ORF">CRG98_038883</name>
</gene>
<evidence type="ECO:0000313" key="2">
    <source>
        <dbReference type="Proteomes" id="UP000233551"/>
    </source>
</evidence>
<comment type="caution">
    <text evidence="1">The sequence shown here is derived from an EMBL/GenBank/DDBJ whole genome shotgun (WGS) entry which is preliminary data.</text>
</comment>
<protein>
    <submittedName>
        <fullName evidence="1">Uncharacterized protein</fullName>
    </submittedName>
</protein>
<organism evidence="1 2">
    <name type="scientific">Punica granatum</name>
    <name type="common">Pomegranate</name>
    <dbReference type="NCBI Taxonomy" id="22663"/>
    <lineage>
        <taxon>Eukaryota</taxon>
        <taxon>Viridiplantae</taxon>
        <taxon>Streptophyta</taxon>
        <taxon>Embryophyta</taxon>
        <taxon>Tracheophyta</taxon>
        <taxon>Spermatophyta</taxon>
        <taxon>Magnoliopsida</taxon>
        <taxon>eudicotyledons</taxon>
        <taxon>Gunneridae</taxon>
        <taxon>Pentapetalae</taxon>
        <taxon>rosids</taxon>
        <taxon>malvids</taxon>
        <taxon>Myrtales</taxon>
        <taxon>Lythraceae</taxon>
        <taxon>Punica</taxon>
    </lineage>
</organism>
<dbReference type="Pfam" id="PF05919">
    <property type="entry name" value="Mitovir_RNA_pol"/>
    <property type="match status" value="1"/>
</dbReference>
<dbReference type="EMBL" id="PGOL01003497">
    <property type="protein sequence ID" value="PKI40745.1"/>
    <property type="molecule type" value="Genomic_DNA"/>
</dbReference>
<sequence length="160" mass="17444">MSQDGTFNQTATLNSRLDHLFSFDLSSATDRFPLTFQEIVVRCLFGGAVSSAWVISGLGINMFQAPFNSKGGTTNPRYQSDRQAFRREESQIPFFLGSEVRFKCFFSCMGQPALGRRSSAKETGKQPPRGYHASISSLAIMEFGGLSAECGITTLGDDGS</sequence>
<proteinExistence type="predicted"/>